<evidence type="ECO:0000313" key="2">
    <source>
        <dbReference type="EMBL" id="QCY70431.1"/>
    </source>
</evidence>
<sequence length="230" mass="25513">MNRLFIIVLLCLGSFPYTSQAQEFKFGVKGGVNKTFGGQLTGIASTAQYTGDTFNAEGEIGFHGGLWTQLSFGRFFIRPEVVYSKLESRFDFPRRPAIYAVDELSVPFLVGFNIWGPLDVYAGPAYKKVIESSLEGTEPPDQSIVVQNFPLSAQAGVKVEFGSFGLDVRYDHSLATAENQQVDIVNSVYGVNLANFEDARLHQVIVSLTIKLWDSANKDKRRRGGRGCYF</sequence>
<evidence type="ECO:0000256" key="1">
    <source>
        <dbReference type="SAM" id="SignalP"/>
    </source>
</evidence>
<protein>
    <submittedName>
        <fullName evidence="2">PorT family protein</fullName>
    </submittedName>
</protein>
<dbReference type="Proteomes" id="UP000309016">
    <property type="component" value="Chromosome"/>
</dbReference>
<keyword evidence="1" id="KW-0732">Signal</keyword>
<dbReference type="RefSeq" id="WP_139066990.1">
    <property type="nucleotide sequence ID" value="NZ_CP040812.1"/>
</dbReference>
<evidence type="ECO:0000313" key="3">
    <source>
        <dbReference type="Proteomes" id="UP000309016"/>
    </source>
</evidence>
<dbReference type="AlphaFoldDB" id="A0A5B7X718"/>
<gene>
    <name evidence="2" type="ORF">FHG64_14015</name>
</gene>
<proteinExistence type="predicted"/>
<feature type="chain" id="PRO_5022696677" evidence="1">
    <location>
        <begin position="22"/>
        <end position="230"/>
    </location>
</feature>
<accession>A0A5B7X718</accession>
<keyword evidence="3" id="KW-1185">Reference proteome</keyword>
<organism evidence="2 3">
    <name type="scientific">Antarcticibacterium flavum</name>
    <dbReference type="NCBI Taxonomy" id="2058175"/>
    <lineage>
        <taxon>Bacteria</taxon>
        <taxon>Pseudomonadati</taxon>
        <taxon>Bacteroidota</taxon>
        <taxon>Flavobacteriia</taxon>
        <taxon>Flavobacteriales</taxon>
        <taxon>Flavobacteriaceae</taxon>
        <taxon>Antarcticibacterium</taxon>
    </lineage>
</organism>
<dbReference type="EMBL" id="CP040812">
    <property type="protein sequence ID" value="QCY70431.1"/>
    <property type="molecule type" value="Genomic_DNA"/>
</dbReference>
<reference evidence="2 3" key="1">
    <citation type="submission" date="2019-06" db="EMBL/GenBank/DDBJ databases">
        <title>Complete genome sequence of Antarcticibacterium flavum KCTC 52984T from an Antarctic marine sediment.</title>
        <authorList>
            <person name="Lee Y.M."/>
            <person name="Shin S.C."/>
        </authorList>
    </citation>
    <scope>NUCLEOTIDE SEQUENCE [LARGE SCALE GENOMIC DNA]</scope>
    <source>
        <strain evidence="2 3">KCTC 52984</strain>
    </source>
</reference>
<dbReference type="KEGG" id="afla:FHG64_14015"/>
<dbReference type="OrthoDB" id="1421140at2"/>
<name>A0A5B7X718_9FLAO</name>
<feature type="signal peptide" evidence="1">
    <location>
        <begin position="1"/>
        <end position="21"/>
    </location>
</feature>